<comment type="caution">
    <text evidence="2">The sequence shown here is derived from an EMBL/GenBank/DDBJ whole genome shotgun (WGS) entry which is preliminary data.</text>
</comment>
<evidence type="ECO:0000256" key="1">
    <source>
        <dbReference type="SAM" id="Phobius"/>
    </source>
</evidence>
<dbReference type="Pfam" id="PF13346">
    <property type="entry name" value="ABC2_membrane_5"/>
    <property type="match status" value="1"/>
</dbReference>
<dbReference type="EMBL" id="MKQP01000034">
    <property type="protein sequence ID" value="OMD27884.1"/>
    <property type="molecule type" value="Genomic_DNA"/>
</dbReference>
<dbReference type="PANTHER" id="PTHR41309:SF2">
    <property type="entry name" value="MEMBRANE PROTEIN"/>
    <property type="match status" value="1"/>
</dbReference>
<protein>
    <recommendedName>
        <fullName evidence="4">ABC-2 transporter permease</fullName>
    </recommendedName>
</protein>
<dbReference type="Proteomes" id="UP000187465">
    <property type="component" value="Unassembled WGS sequence"/>
</dbReference>
<feature type="transmembrane region" description="Helical" evidence="1">
    <location>
        <begin position="77"/>
        <end position="104"/>
    </location>
</feature>
<feature type="transmembrane region" description="Helical" evidence="1">
    <location>
        <begin position="110"/>
        <end position="130"/>
    </location>
</feature>
<evidence type="ECO:0000313" key="2">
    <source>
        <dbReference type="EMBL" id="OMD27884.1"/>
    </source>
</evidence>
<keyword evidence="1" id="KW-0812">Transmembrane</keyword>
<sequence length="211" mass="24156">MFNLFLLIRKDFILLRNFIPIFLLSILFIAYVQLDNSSMFATFQSLLLLVYSCSMDAQNNNTKFVIGLPVRRQEIILAKYLSLVPYCFIGLVCSLALLLISFSFGYSISPFYWIGVSLTLLMIPLTASIYLPIHYWLGSKNYYFNILFNVVITITTLNTGSSLSNSSFFLTITHLKLQDHLVPVGLTGIVYLSILYCSYRISLRLFSKEEL</sequence>
<dbReference type="PANTHER" id="PTHR41309">
    <property type="entry name" value="MEMBRANE PROTEIN-RELATED"/>
    <property type="match status" value="1"/>
</dbReference>
<dbReference type="RefSeq" id="WP_036676945.1">
    <property type="nucleotide sequence ID" value="NZ_MKQP01000034.1"/>
</dbReference>
<feature type="transmembrane region" description="Helical" evidence="1">
    <location>
        <begin position="180"/>
        <end position="199"/>
    </location>
</feature>
<accession>A0A1R0X3C2</accession>
<feature type="transmembrane region" description="Helical" evidence="1">
    <location>
        <begin position="38"/>
        <end position="57"/>
    </location>
</feature>
<keyword evidence="1" id="KW-1133">Transmembrane helix</keyword>
<evidence type="ECO:0000313" key="3">
    <source>
        <dbReference type="Proteomes" id="UP000187465"/>
    </source>
</evidence>
<name>A0A1R0X3C2_9BACL</name>
<gene>
    <name evidence="2" type="ORF">BJP51_01875</name>
</gene>
<evidence type="ECO:0008006" key="4">
    <source>
        <dbReference type="Google" id="ProtNLM"/>
    </source>
</evidence>
<organism evidence="2 3">
    <name type="scientific">Paenibacillus odorifer</name>
    <dbReference type="NCBI Taxonomy" id="189426"/>
    <lineage>
        <taxon>Bacteria</taxon>
        <taxon>Bacillati</taxon>
        <taxon>Bacillota</taxon>
        <taxon>Bacilli</taxon>
        <taxon>Bacillales</taxon>
        <taxon>Paenibacillaceae</taxon>
        <taxon>Paenibacillus</taxon>
    </lineage>
</organism>
<reference evidence="2 3" key="1">
    <citation type="submission" date="2016-10" db="EMBL/GenBank/DDBJ databases">
        <title>Paenibacillus species isolates.</title>
        <authorList>
            <person name="Beno S.M."/>
        </authorList>
    </citation>
    <scope>NUCLEOTIDE SEQUENCE [LARGE SCALE GENOMIC DNA]</scope>
    <source>
        <strain evidence="2 3">FSL H7-0604</strain>
    </source>
</reference>
<feature type="transmembrane region" description="Helical" evidence="1">
    <location>
        <begin position="142"/>
        <end position="160"/>
    </location>
</feature>
<proteinExistence type="predicted"/>
<dbReference type="AlphaFoldDB" id="A0A1R0X3C2"/>
<feature type="transmembrane region" description="Helical" evidence="1">
    <location>
        <begin position="12"/>
        <end position="32"/>
    </location>
</feature>
<keyword evidence="1" id="KW-0472">Membrane</keyword>
<dbReference type="InterPro" id="IPR025699">
    <property type="entry name" value="ABC2_memb-like"/>
</dbReference>